<name>A0A095ZIC7_9CORY</name>
<dbReference type="PANTHER" id="PTHR10000:SF8">
    <property type="entry name" value="HAD SUPERFAMILY HYDROLASE-LIKE, TYPE 3"/>
    <property type="match status" value="1"/>
</dbReference>
<dbReference type="SFLD" id="SFLDG01140">
    <property type="entry name" value="C2.B:_Phosphomannomutase_and_P"/>
    <property type="match status" value="1"/>
</dbReference>
<evidence type="ECO:0000313" key="1">
    <source>
        <dbReference type="EMBL" id="KGF18357.1"/>
    </source>
</evidence>
<protein>
    <submittedName>
        <fullName evidence="1">HAD family hydrolase</fullName>
    </submittedName>
</protein>
<dbReference type="Gene3D" id="3.40.50.1000">
    <property type="entry name" value="HAD superfamily/HAD-like"/>
    <property type="match status" value="1"/>
</dbReference>
<dbReference type="RefSeq" id="WP_035120307.1">
    <property type="nucleotide sequence ID" value="NZ_JRNE01000023.1"/>
</dbReference>
<dbReference type="GO" id="GO:0000287">
    <property type="term" value="F:magnesium ion binding"/>
    <property type="evidence" value="ECO:0007669"/>
    <property type="project" value="TreeGrafter"/>
</dbReference>
<accession>A0A095ZIC7</accession>
<dbReference type="InterPro" id="IPR006379">
    <property type="entry name" value="HAD-SF_hydro_IIB"/>
</dbReference>
<dbReference type="AlphaFoldDB" id="A0A095ZIC7"/>
<comment type="caution">
    <text evidence="1">The sequence shown here is derived from an EMBL/GenBank/DDBJ whole genome shotgun (WGS) entry which is preliminary data.</text>
</comment>
<dbReference type="CDD" id="cd07516">
    <property type="entry name" value="HAD_Pase"/>
    <property type="match status" value="1"/>
</dbReference>
<organism evidence="1 2">
    <name type="scientific">Corynebacterium freneyi DNF00450</name>
    <dbReference type="NCBI Taxonomy" id="1287475"/>
    <lineage>
        <taxon>Bacteria</taxon>
        <taxon>Bacillati</taxon>
        <taxon>Actinomycetota</taxon>
        <taxon>Actinomycetes</taxon>
        <taxon>Mycobacteriales</taxon>
        <taxon>Corynebacteriaceae</taxon>
        <taxon>Corynebacterium</taxon>
    </lineage>
</organism>
<proteinExistence type="predicted"/>
<dbReference type="Gene3D" id="3.30.1240.10">
    <property type="match status" value="1"/>
</dbReference>
<dbReference type="InterPro" id="IPR023214">
    <property type="entry name" value="HAD_sf"/>
</dbReference>
<dbReference type="eggNOG" id="COG0561">
    <property type="taxonomic scope" value="Bacteria"/>
</dbReference>
<dbReference type="InterPro" id="IPR036412">
    <property type="entry name" value="HAD-like_sf"/>
</dbReference>
<keyword evidence="1" id="KW-0378">Hydrolase</keyword>
<dbReference type="SFLD" id="SFLDS00003">
    <property type="entry name" value="Haloacid_Dehalogenase"/>
    <property type="match status" value="1"/>
</dbReference>
<dbReference type="NCBIfam" id="TIGR01484">
    <property type="entry name" value="HAD-SF-IIB"/>
    <property type="match status" value="1"/>
</dbReference>
<dbReference type="GO" id="GO:0005829">
    <property type="term" value="C:cytosol"/>
    <property type="evidence" value="ECO:0007669"/>
    <property type="project" value="TreeGrafter"/>
</dbReference>
<dbReference type="EMBL" id="JRNE01000023">
    <property type="protein sequence ID" value="KGF18357.1"/>
    <property type="molecule type" value="Genomic_DNA"/>
</dbReference>
<dbReference type="Pfam" id="PF08282">
    <property type="entry name" value="Hydrolase_3"/>
    <property type="match status" value="1"/>
</dbReference>
<gene>
    <name evidence="1" type="ORF">HMPREF1650_01990</name>
</gene>
<reference evidence="1 2" key="1">
    <citation type="submission" date="2014-07" db="EMBL/GenBank/DDBJ databases">
        <authorList>
            <person name="McCorrison J."/>
            <person name="Sanka R."/>
            <person name="Torralba M."/>
            <person name="Gillis M."/>
            <person name="Haft D.H."/>
            <person name="Methe B."/>
            <person name="Sutton G."/>
            <person name="Nelson K.E."/>
        </authorList>
    </citation>
    <scope>NUCLEOTIDE SEQUENCE [LARGE SCALE GENOMIC DNA]</scope>
    <source>
        <strain evidence="1 2">DNF00450</strain>
    </source>
</reference>
<dbReference type="PANTHER" id="PTHR10000">
    <property type="entry name" value="PHOSPHOSERINE PHOSPHATASE"/>
    <property type="match status" value="1"/>
</dbReference>
<dbReference type="SUPFAM" id="SSF56784">
    <property type="entry name" value="HAD-like"/>
    <property type="match status" value="1"/>
</dbReference>
<dbReference type="Proteomes" id="UP000029548">
    <property type="component" value="Unassembled WGS sequence"/>
</dbReference>
<dbReference type="InterPro" id="IPR000150">
    <property type="entry name" value="Cof"/>
</dbReference>
<dbReference type="NCBIfam" id="TIGR00099">
    <property type="entry name" value="Cof-subfamily"/>
    <property type="match status" value="1"/>
</dbReference>
<sequence>MPPLLVASDIDGTLLDSRDRVSPRLKRAIGRMIRRGVPLTLATGRPARWLQPVLEQLPVRPVCVCGNGAVLYDSGRDVVLADHSLAPEVQAEVVAIARSAMADIGPVGVAVERAGRSALDPSDELFVVGPAYAHAWESTEHGICGETEMMSEPATKMLLSNPGMASAELHAIIAPHIPADLAHVTYSMPEGLIEVSAPGVTKRAGLEELAGLVGAGASDVVCFGDMPNDIEMIRWAGLGVAMGNAVAEVQRAADEITATNDDDGVARVLERWF</sequence>
<evidence type="ECO:0000313" key="2">
    <source>
        <dbReference type="Proteomes" id="UP000029548"/>
    </source>
</evidence>
<dbReference type="GO" id="GO:0016791">
    <property type="term" value="F:phosphatase activity"/>
    <property type="evidence" value="ECO:0007669"/>
    <property type="project" value="TreeGrafter"/>
</dbReference>